<proteinExistence type="predicted"/>
<name>A0AAV4S0G3_CAEEX</name>
<evidence type="ECO:0000313" key="2">
    <source>
        <dbReference type="Proteomes" id="UP001054945"/>
    </source>
</evidence>
<evidence type="ECO:0000313" key="1">
    <source>
        <dbReference type="EMBL" id="GIY27643.1"/>
    </source>
</evidence>
<dbReference type="Proteomes" id="UP001054945">
    <property type="component" value="Unassembled WGS sequence"/>
</dbReference>
<organism evidence="1 2">
    <name type="scientific">Caerostris extrusa</name>
    <name type="common">Bark spider</name>
    <name type="synonym">Caerostris bankana</name>
    <dbReference type="NCBI Taxonomy" id="172846"/>
    <lineage>
        <taxon>Eukaryota</taxon>
        <taxon>Metazoa</taxon>
        <taxon>Ecdysozoa</taxon>
        <taxon>Arthropoda</taxon>
        <taxon>Chelicerata</taxon>
        <taxon>Arachnida</taxon>
        <taxon>Araneae</taxon>
        <taxon>Araneomorphae</taxon>
        <taxon>Entelegynae</taxon>
        <taxon>Araneoidea</taxon>
        <taxon>Araneidae</taxon>
        <taxon>Caerostris</taxon>
    </lineage>
</organism>
<comment type="caution">
    <text evidence="1">The sequence shown here is derived from an EMBL/GenBank/DDBJ whole genome shotgun (WGS) entry which is preliminary data.</text>
</comment>
<keyword evidence="2" id="KW-1185">Reference proteome</keyword>
<dbReference type="AlphaFoldDB" id="A0AAV4S0G3"/>
<evidence type="ECO:0008006" key="3">
    <source>
        <dbReference type="Google" id="ProtNLM"/>
    </source>
</evidence>
<reference evidence="1 2" key="1">
    <citation type="submission" date="2021-06" db="EMBL/GenBank/DDBJ databases">
        <title>Caerostris extrusa draft genome.</title>
        <authorList>
            <person name="Kono N."/>
            <person name="Arakawa K."/>
        </authorList>
    </citation>
    <scope>NUCLEOTIDE SEQUENCE [LARGE SCALE GENOMIC DNA]</scope>
</reference>
<accession>A0AAV4S0G3</accession>
<protein>
    <recommendedName>
        <fullName evidence="3">Ribosomal protein S2</fullName>
    </recommendedName>
</protein>
<sequence>MPKGARKRTKDSRASNLWGRRAKKYLGDIKTAHKLIDSPSLEMFRPEAPDFIIHGASAVKVMEFLGLKGLPKTIGLPTYFEKLIWSSVFILKSKRNL</sequence>
<dbReference type="EMBL" id="BPLR01008835">
    <property type="protein sequence ID" value="GIY27643.1"/>
    <property type="molecule type" value="Genomic_DNA"/>
</dbReference>
<gene>
    <name evidence="1" type="ORF">CEXT_209601</name>
</gene>